<reference evidence="2 3" key="1">
    <citation type="submission" date="2020-08" db="EMBL/GenBank/DDBJ databases">
        <authorList>
            <person name="Hejnol A."/>
        </authorList>
    </citation>
    <scope>NUCLEOTIDE SEQUENCE [LARGE SCALE GENOMIC DNA]</scope>
</reference>
<dbReference type="Proteomes" id="UP000549394">
    <property type="component" value="Unassembled WGS sequence"/>
</dbReference>
<organism evidence="2 3">
    <name type="scientific">Dimorphilus gyrociliatus</name>
    <dbReference type="NCBI Taxonomy" id="2664684"/>
    <lineage>
        <taxon>Eukaryota</taxon>
        <taxon>Metazoa</taxon>
        <taxon>Spiralia</taxon>
        <taxon>Lophotrochozoa</taxon>
        <taxon>Annelida</taxon>
        <taxon>Polychaeta</taxon>
        <taxon>Polychaeta incertae sedis</taxon>
        <taxon>Dinophilidae</taxon>
        <taxon>Dimorphilus</taxon>
    </lineage>
</organism>
<dbReference type="EMBL" id="CAJFCJ010000012">
    <property type="protein sequence ID" value="CAD5120514.1"/>
    <property type="molecule type" value="Genomic_DNA"/>
</dbReference>
<feature type="compositionally biased region" description="Basic residues" evidence="1">
    <location>
        <begin position="170"/>
        <end position="185"/>
    </location>
</feature>
<sequence length="260" mass="29843">MALHEQLAKSLSIKADDDWPEDIMKKKRIVPIRQMNVACRDELAFTFHSLNEMLKIGNEEDTAKSLLDYFVIDVEGLPLVLDGPVTLLPGETKLFSIERPPLNCLTDYLFFECDGTKPLLHNVRLINGIQNAHKQELPVIISNRSMTEKKLPDRLVIGKVLELASSKQYSLHKPRPPRSPPKHIHFSPSKPNDKPRVSCECENERQKKKISMLNRLQSVRNEINGLSFAINRLVSEKTHLVEEEKKIQKILMIYNIKFSS</sequence>
<evidence type="ECO:0000313" key="3">
    <source>
        <dbReference type="Proteomes" id="UP000549394"/>
    </source>
</evidence>
<evidence type="ECO:0000313" key="2">
    <source>
        <dbReference type="EMBL" id="CAD5120514.1"/>
    </source>
</evidence>
<name>A0A7I8VWB9_9ANNE</name>
<keyword evidence="3" id="KW-1185">Reference proteome</keyword>
<evidence type="ECO:0000256" key="1">
    <source>
        <dbReference type="SAM" id="MobiDB-lite"/>
    </source>
</evidence>
<accession>A0A7I8VWB9</accession>
<gene>
    <name evidence="2" type="ORF">DGYR_LOCUS8604</name>
</gene>
<protein>
    <submittedName>
        <fullName evidence="2">Uncharacterized protein</fullName>
    </submittedName>
</protein>
<feature type="region of interest" description="Disordered" evidence="1">
    <location>
        <begin position="169"/>
        <end position="197"/>
    </location>
</feature>
<proteinExistence type="predicted"/>
<dbReference type="AlphaFoldDB" id="A0A7I8VWB9"/>
<comment type="caution">
    <text evidence="2">The sequence shown here is derived from an EMBL/GenBank/DDBJ whole genome shotgun (WGS) entry which is preliminary data.</text>
</comment>